<protein>
    <submittedName>
        <fullName evidence="2">Uncharacterized protein</fullName>
    </submittedName>
</protein>
<feature type="transmembrane region" description="Helical" evidence="1">
    <location>
        <begin position="7"/>
        <end position="24"/>
    </location>
</feature>
<dbReference type="EMBL" id="GG730042">
    <property type="protein sequence ID" value="EEZ93072.1"/>
    <property type="molecule type" value="Genomic_DNA"/>
</dbReference>
<evidence type="ECO:0000313" key="3">
    <source>
        <dbReference type="Proteomes" id="UP000009375"/>
    </source>
</evidence>
<keyword evidence="1" id="KW-1133">Transmembrane helix</keyword>
<proteinExistence type="predicted"/>
<evidence type="ECO:0000256" key="1">
    <source>
        <dbReference type="SAM" id="Phobius"/>
    </source>
</evidence>
<dbReference type="AlphaFoldDB" id="D2EEW6"/>
<evidence type="ECO:0000313" key="2">
    <source>
        <dbReference type="EMBL" id="EEZ93072.1"/>
    </source>
</evidence>
<gene>
    <name evidence="2" type="ORF">BJBARM4_0268</name>
</gene>
<sequence>MAERLEFFSYGSGLTGVIALPLMPKLPVYAILWSAAVLAYVSAIALSNYKNPENNDLKENNKV</sequence>
<reference evidence="2 3" key="1">
    <citation type="journal article" date="2010" name="Proc. Natl. Acad. Sci. U.S.A.">
        <title>Enigmatic, ultrasmall, uncultivated Archaea.</title>
        <authorList>
            <person name="Baker B.J."/>
            <person name="Comolli L.R."/>
            <person name="Dick G.J."/>
            <person name="Hauser L.J."/>
            <person name="Hyatt D."/>
            <person name="Dill B.D."/>
            <person name="Land M.L."/>
            <person name="Verberkmoes N.C."/>
            <person name="Hettich R.L."/>
            <person name="Banfield J.F."/>
        </authorList>
    </citation>
    <scope>NUCLEOTIDE SEQUENCE [LARGE SCALE GENOMIC DNA]</scope>
</reference>
<keyword evidence="1" id="KW-0472">Membrane</keyword>
<organism evidence="2 3">
    <name type="scientific">Candidatus Parvarchaeum acidiphilum ARMAN-4</name>
    <dbReference type="NCBI Taxonomy" id="662760"/>
    <lineage>
        <taxon>Archaea</taxon>
        <taxon>Candidatus Parvarchaeota</taxon>
        <taxon>Candidatus Parvarchaeum</taxon>
    </lineage>
</organism>
<keyword evidence="1" id="KW-0812">Transmembrane</keyword>
<accession>D2EEW6</accession>
<feature type="transmembrane region" description="Helical" evidence="1">
    <location>
        <begin position="30"/>
        <end position="49"/>
    </location>
</feature>
<dbReference type="Proteomes" id="UP000009375">
    <property type="component" value="Unassembled WGS sequence"/>
</dbReference>
<name>D2EEW6_PARA4</name>